<gene>
    <name evidence="1" type="ORF">CK203_007463</name>
</gene>
<sequence length="90" mass="10132">MEEDKDAALHVQHPVSLQNSHARHLMFSSSNPAEKIKGEQIVTTYIRKFPRLLPPCPSSGNHSADYISKVKVFSPLRRLHGLEIEENAVT</sequence>
<dbReference type="Proteomes" id="UP000288805">
    <property type="component" value="Unassembled WGS sequence"/>
</dbReference>
<accession>A0A438G136</accession>
<reference evidence="1 2" key="1">
    <citation type="journal article" date="2018" name="PLoS Genet.">
        <title>Population sequencing reveals clonal diversity and ancestral inbreeding in the grapevine cultivar Chardonnay.</title>
        <authorList>
            <person name="Roach M.J."/>
            <person name="Johnson D.L."/>
            <person name="Bohlmann J."/>
            <person name="van Vuuren H.J."/>
            <person name="Jones S.J."/>
            <person name="Pretorius I.S."/>
            <person name="Schmidt S.A."/>
            <person name="Borneman A.R."/>
        </authorList>
    </citation>
    <scope>NUCLEOTIDE SEQUENCE [LARGE SCALE GENOMIC DNA]</scope>
    <source>
        <strain evidence="2">cv. Chardonnay</strain>
        <tissue evidence="1">Leaf</tissue>
    </source>
</reference>
<protein>
    <submittedName>
        <fullName evidence="1">Uncharacterized protein</fullName>
    </submittedName>
</protein>
<evidence type="ECO:0000313" key="1">
    <source>
        <dbReference type="EMBL" id="RVW65922.1"/>
    </source>
</evidence>
<dbReference type="AlphaFoldDB" id="A0A438G136"/>
<name>A0A438G136_VITVI</name>
<proteinExistence type="predicted"/>
<evidence type="ECO:0000313" key="2">
    <source>
        <dbReference type="Proteomes" id="UP000288805"/>
    </source>
</evidence>
<comment type="caution">
    <text evidence="1">The sequence shown here is derived from an EMBL/GenBank/DDBJ whole genome shotgun (WGS) entry which is preliminary data.</text>
</comment>
<dbReference type="EMBL" id="QGNW01000684">
    <property type="protein sequence ID" value="RVW65922.1"/>
    <property type="molecule type" value="Genomic_DNA"/>
</dbReference>
<organism evidence="1 2">
    <name type="scientific">Vitis vinifera</name>
    <name type="common">Grape</name>
    <dbReference type="NCBI Taxonomy" id="29760"/>
    <lineage>
        <taxon>Eukaryota</taxon>
        <taxon>Viridiplantae</taxon>
        <taxon>Streptophyta</taxon>
        <taxon>Embryophyta</taxon>
        <taxon>Tracheophyta</taxon>
        <taxon>Spermatophyta</taxon>
        <taxon>Magnoliopsida</taxon>
        <taxon>eudicotyledons</taxon>
        <taxon>Gunneridae</taxon>
        <taxon>Pentapetalae</taxon>
        <taxon>rosids</taxon>
        <taxon>Vitales</taxon>
        <taxon>Vitaceae</taxon>
        <taxon>Viteae</taxon>
        <taxon>Vitis</taxon>
    </lineage>
</organism>